<comment type="caution">
    <text evidence="5">The sequence shown here is derived from an EMBL/GenBank/DDBJ whole genome shotgun (WGS) entry which is preliminary data.</text>
</comment>
<evidence type="ECO:0000259" key="4">
    <source>
        <dbReference type="Pfam" id="PF18052"/>
    </source>
</evidence>
<sequence>MVFKDSGLSILLNNQNGGRFHISSVSKEDATTNQFGFRVNLPAWIRRCEQPILGGLQEELVHQEANSTAVTMGHRNTQTEELVDGAGEIEGRAFLSSFVDAVLNKLSSIKSTPAEQKLLRRLRASLRAARPVLEDAELKQIKDQKVKKWLVDLQDALYMADDLLDELSTKASTQSNPSNSSS</sequence>
<protein>
    <recommendedName>
        <fullName evidence="4">Disease resistance N-terminal domain-containing protein</fullName>
    </recommendedName>
</protein>
<evidence type="ECO:0000256" key="2">
    <source>
        <dbReference type="ARBA" id="ARBA00022741"/>
    </source>
</evidence>
<keyword evidence="6" id="KW-1185">Reference proteome</keyword>
<keyword evidence="3" id="KW-0611">Plant defense</keyword>
<dbReference type="Gene3D" id="1.20.5.4130">
    <property type="match status" value="1"/>
</dbReference>
<dbReference type="STRING" id="3818.A0A445ECU3"/>
<evidence type="ECO:0000313" key="5">
    <source>
        <dbReference type="EMBL" id="RYR73300.1"/>
    </source>
</evidence>
<accession>A0A445ECU3</accession>
<evidence type="ECO:0000256" key="3">
    <source>
        <dbReference type="ARBA" id="ARBA00022821"/>
    </source>
</evidence>
<keyword evidence="2" id="KW-0547">Nucleotide-binding</keyword>
<dbReference type="AlphaFoldDB" id="A0A445ECU3"/>
<name>A0A445ECU3_ARAHY</name>
<dbReference type="Proteomes" id="UP000289738">
    <property type="component" value="Chromosome A02"/>
</dbReference>
<reference evidence="5 6" key="1">
    <citation type="submission" date="2019-01" db="EMBL/GenBank/DDBJ databases">
        <title>Sequencing of cultivated peanut Arachis hypogaea provides insights into genome evolution and oil improvement.</title>
        <authorList>
            <person name="Chen X."/>
        </authorList>
    </citation>
    <scope>NUCLEOTIDE SEQUENCE [LARGE SCALE GENOMIC DNA]</scope>
    <source>
        <strain evidence="6">cv. Fuhuasheng</strain>
        <tissue evidence="5">Leaves</tissue>
    </source>
</reference>
<gene>
    <name evidence="5" type="ORF">Ahy_A02g007652</name>
</gene>
<dbReference type="GO" id="GO:0006952">
    <property type="term" value="P:defense response"/>
    <property type="evidence" value="ECO:0007669"/>
    <property type="project" value="UniProtKB-KW"/>
</dbReference>
<dbReference type="Pfam" id="PF18052">
    <property type="entry name" value="Rx_N"/>
    <property type="match status" value="1"/>
</dbReference>
<dbReference type="InterPro" id="IPR041118">
    <property type="entry name" value="Rx_N"/>
</dbReference>
<proteinExistence type="predicted"/>
<keyword evidence="1" id="KW-0677">Repeat</keyword>
<dbReference type="EMBL" id="SDMP01000002">
    <property type="protein sequence ID" value="RYR73300.1"/>
    <property type="molecule type" value="Genomic_DNA"/>
</dbReference>
<organism evidence="5 6">
    <name type="scientific">Arachis hypogaea</name>
    <name type="common">Peanut</name>
    <dbReference type="NCBI Taxonomy" id="3818"/>
    <lineage>
        <taxon>Eukaryota</taxon>
        <taxon>Viridiplantae</taxon>
        <taxon>Streptophyta</taxon>
        <taxon>Embryophyta</taxon>
        <taxon>Tracheophyta</taxon>
        <taxon>Spermatophyta</taxon>
        <taxon>Magnoliopsida</taxon>
        <taxon>eudicotyledons</taxon>
        <taxon>Gunneridae</taxon>
        <taxon>Pentapetalae</taxon>
        <taxon>rosids</taxon>
        <taxon>fabids</taxon>
        <taxon>Fabales</taxon>
        <taxon>Fabaceae</taxon>
        <taxon>Papilionoideae</taxon>
        <taxon>50 kb inversion clade</taxon>
        <taxon>dalbergioids sensu lato</taxon>
        <taxon>Dalbergieae</taxon>
        <taxon>Pterocarpus clade</taxon>
        <taxon>Arachis</taxon>
    </lineage>
</organism>
<dbReference type="GO" id="GO:0000166">
    <property type="term" value="F:nucleotide binding"/>
    <property type="evidence" value="ECO:0007669"/>
    <property type="project" value="UniProtKB-KW"/>
</dbReference>
<evidence type="ECO:0000256" key="1">
    <source>
        <dbReference type="ARBA" id="ARBA00022737"/>
    </source>
</evidence>
<feature type="domain" description="Disease resistance N-terminal" evidence="4">
    <location>
        <begin position="94"/>
        <end position="176"/>
    </location>
</feature>
<evidence type="ECO:0000313" key="6">
    <source>
        <dbReference type="Proteomes" id="UP000289738"/>
    </source>
</evidence>